<feature type="compositionally biased region" description="Basic residues" evidence="1">
    <location>
        <begin position="36"/>
        <end position="47"/>
    </location>
</feature>
<feature type="compositionally biased region" description="Basic and acidic residues" evidence="1">
    <location>
        <begin position="1"/>
        <end position="10"/>
    </location>
</feature>
<dbReference type="Proteomes" id="UP000287651">
    <property type="component" value="Unassembled WGS sequence"/>
</dbReference>
<evidence type="ECO:0000313" key="2">
    <source>
        <dbReference type="EMBL" id="RRT73540.1"/>
    </source>
</evidence>
<feature type="region of interest" description="Disordered" evidence="1">
    <location>
        <begin position="1"/>
        <end position="47"/>
    </location>
</feature>
<comment type="caution">
    <text evidence="2">The sequence shown here is derived from an EMBL/GenBank/DDBJ whole genome shotgun (WGS) entry which is preliminary data.</text>
</comment>
<sequence length="111" mass="11811">MGKSSDRDGGVGRGKKGSSVGMISSGGCDRSTTATKGRRRAVRQASRLRLRLQSKRGAATRVRVVATASSNYKEVAAEAAAVEEKGEMAATGKGMQQRQYCCARQRCDRGK</sequence>
<dbReference type="PROSITE" id="PS51257">
    <property type="entry name" value="PROKAR_LIPOPROTEIN"/>
    <property type="match status" value="1"/>
</dbReference>
<reference evidence="2 3" key="1">
    <citation type="journal article" date="2014" name="Agronomy (Basel)">
        <title>A Draft Genome Sequence for Ensete ventricosum, the Drought-Tolerant Tree Against Hunger.</title>
        <authorList>
            <person name="Harrison J."/>
            <person name="Moore K.A."/>
            <person name="Paszkiewicz K."/>
            <person name="Jones T."/>
            <person name="Grant M."/>
            <person name="Ambacheew D."/>
            <person name="Muzemil S."/>
            <person name="Studholme D.J."/>
        </authorList>
    </citation>
    <scope>NUCLEOTIDE SEQUENCE [LARGE SCALE GENOMIC DNA]</scope>
</reference>
<organism evidence="2 3">
    <name type="scientific">Ensete ventricosum</name>
    <name type="common">Abyssinian banana</name>
    <name type="synonym">Musa ensete</name>
    <dbReference type="NCBI Taxonomy" id="4639"/>
    <lineage>
        <taxon>Eukaryota</taxon>
        <taxon>Viridiplantae</taxon>
        <taxon>Streptophyta</taxon>
        <taxon>Embryophyta</taxon>
        <taxon>Tracheophyta</taxon>
        <taxon>Spermatophyta</taxon>
        <taxon>Magnoliopsida</taxon>
        <taxon>Liliopsida</taxon>
        <taxon>Zingiberales</taxon>
        <taxon>Musaceae</taxon>
        <taxon>Ensete</taxon>
    </lineage>
</organism>
<protein>
    <submittedName>
        <fullName evidence="2">Uncharacterized protein</fullName>
    </submittedName>
</protein>
<name>A0A427ABF2_ENSVE</name>
<dbReference type="EMBL" id="AMZH03003063">
    <property type="protein sequence ID" value="RRT73540.1"/>
    <property type="molecule type" value="Genomic_DNA"/>
</dbReference>
<accession>A0A427ABF2</accession>
<proteinExistence type="predicted"/>
<gene>
    <name evidence="2" type="ORF">B296_00009014</name>
</gene>
<evidence type="ECO:0000313" key="3">
    <source>
        <dbReference type="Proteomes" id="UP000287651"/>
    </source>
</evidence>
<dbReference type="AlphaFoldDB" id="A0A427ABF2"/>
<evidence type="ECO:0000256" key="1">
    <source>
        <dbReference type="SAM" id="MobiDB-lite"/>
    </source>
</evidence>